<dbReference type="OrthoDB" id="287932at2"/>
<dbReference type="InterPro" id="IPR011008">
    <property type="entry name" value="Dimeric_a/b-barrel"/>
</dbReference>
<dbReference type="InterPro" id="IPR007138">
    <property type="entry name" value="ABM_dom"/>
</dbReference>
<sequence length="97" mass="10776">MLVITGQIFTDPATLPELFGRLQALCEPSRAEDGCHFYHMGIEDAEKGIIMAMEGWRDMEALQTHLALPAVVKLLADFEGRYTNKVSLHEVSSTQAL</sequence>
<dbReference type="GO" id="GO:0004497">
    <property type="term" value="F:monooxygenase activity"/>
    <property type="evidence" value="ECO:0007669"/>
    <property type="project" value="UniProtKB-KW"/>
</dbReference>
<dbReference type="EMBL" id="RZUL01000001">
    <property type="protein sequence ID" value="RVT43275.1"/>
    <property type="molecule type" value="Genomic_DNA"/>
</dbReference>
<dbReference type="InterPro" id="IPR050744">
    <property type="entry name" value="AI-2_Isomerase_LsrG"/>
</dbReference>
<dbReference type="PANTHER" id="PTHR33336:SF15">
    <property type="entry name" value="ABM DOMAIN-CONTAINING PROTEIN"/>
    <property type="match status" value="1"/>
</dbReference>
<reference evidence="2 3" key="1">
    <citation type="submission" date="2019-01" db="EMBL/GenBank/DDBJ databases">
        <authorList>
            <person name="Chen W.-M."/>
        </authorList>
    </citation>
    <scope>NUCLEOTIDE SEQUENCE [LARGE SCALE GENOMIC DNA]</scope>
    <source>
        <strain evidence="2 3">TLA-22</strain>
    </source>
</reference>
<dbReference type="PROSITE" id="PS51725">
    <property type="entry name" value="ABM"/>
    <property type="match status" value="1"/>
</dbReference>
<proteinExistence type="predicted"/>
<keyword evidence="2" id="KW-0503">Monooxygenase</keyword>
<keyword evidence="2" id="KW-0560">Oxidoreductase</keyword>
<dbReference type="Pfam" id="PF03992">
    <property type="entry name" value="ABM"/>
    <property type="match status" value="1"/>
</dbReference>
<dbReference type="SUPFAM" id="SSF54909">
    <property type="entry name" value="Dimeric alpha+beta barrel"/>
    <property type="match status" value="1"/>
</dbReference>
<organism evidence="2 3">
    <name type="scientific">Sphingobium algorifonticola</name>
    <dbReference type="NCBI Taxonomy" id="2008318"/>
    <lineage>
        <taxon>Bacteria</taxon>
        <taxon>Pseudomonadati</taxon>
        <taxon>Pseudomonadota</taxon>
        <taxon>Alphaproteobacteria</taxon>
        <taxon>Sphingomonadales</taxon>
        <taxon>Sphingomonadaceae</taxon>
        <taxon>Sphingobium</taxon>
    </lineage>
</organism>
<dbReference type="AlphaFoldDB" id="A0A437JBM1"/>
<evidence type="ECO:0000313" key="3">
    <source>
        <dbReference type="Proteomes" id="UP000282977"/>
    </source>
</evidence>
<dbReference type="Gene3D" id="3.30.70.100">
    <property type="match status" value="1"/>
</dbReference>
<comment type="caution">
    <text evidence="2">The sequence shown here is derived from an EMBL/GenBank/DDBJ whole genome shotgun (WGS) entry which is preliminary data.</text>
</comment>
<dbReference type="Proteomes" id="UP000282977">
    <property type="component" value="Unassembled WGS sequence"/>
</dbReference>
<accession>A0A437JBM1</accession>
<dbReference type="RefSeq" id="WP_127688811.1">
    <property type="nucleotide sequence ID" value="NZ_RZUL01000001.1"/>
</dbReference>
<feature type="domain" description="ABM" evidence="1">
    <location>
        <begin position="2"/>
        <end position="91"/>
    </location>
</feature>
<evidence type="ECO:0000313" key="2">
    <source>
        <dbReference type="EMBL" id="RVT43275.1"/>
    </source>
</evidence>
<evidence type="ECO:0000259" key="1">
    <source>
        <dbReference type="PROSITE" id="PS51725"/>
    </source>
</evidence>
<dbReference type="PANTHER" id="PTHR33336">
    <property type="entry name" value="QUINOL MONOOXYGENASE YGIN-RELATED"/>
    <property type="match status" value="1"/>
</dbReference>
<name>A0A437JBM1_9SPHN</name>
<keyword evidence="3" id="KW-1185">Reference proteome</keyword>
<protein>
    <submittedName>
        <fullName evidence="2">Antibiotic biosynthesis monooxygenase</fullName>
    </submittedName>
</protein>
<gene>
    <name evidence="2" type="ORF">ENE74_01165</name>
</gene>